<evidence type="ECO:0000256" key="2">
    <source>
        <dbReference type="ARBA" id="ARBA00022692"/>
    </source>
</evidence>
<accession>A0A3D8SG35</accession>
<dbReference type="GO" id="GO:0016020">
    <property type="term" value="C:membrane"/>
    <property type="evidence" value="ECO:0007669"/>
    <property type="project" value="UniProtKB-SubCell"/>
</dbReference>
<feature type="transmembrane region" description="Helical" evidence="7">
    <location>
        <begin position="42"/>
        <end position="63"/>
    </location>
</feature>
<keyword evidence="2 7" id="KW-0812">Transmembrane</keyword>
<keyword evidence="4 7" id="KW-0472">Membrane</keyword>
<evidence type="ECO:0000256" key="7">
    <source>
        <dbReference type="SAM" id="Phobius"/>
    </source>
</evidence>
<comment type="caution">
    <text evidence="9">The sequence shown here is derived from an EMBL/GenBank/DDBJ whole genome shotgun (WGS) entry which is preliminary data.</text>
</comment>
<dbReference type="InterPro" id="IPR049326">
    <property type="entry name" value="Rhodopsin_dom_fungi"/>
</dbReference>
<comment type="similarity">
    <text evidence="5">Belongs to the SAT4 family.</text>
</comment>
<evidence type="ECO:0000256" key="3">
    <source>
        <dbReference type="ARBA" id="ARBA00022989"/>
    </source>
</evidence>
<gene>
    <name evidence="9" type="ORF">BP6252_02846</name>
</gene>
<feature type="compositionally biased region" description="Low complexity" evidence="6">
    <location>
        <begin position="309"/>
        <end position="322"/>
    </location>
</feature>
<feature type="transmembrane region" description="Helical" evidence="7">
    <location>
        <begin position="154"/>
        <end position="174"/>
    </location>
</feature>
<evidence type="ECO:0000313" key="9">
    <source>
        <dbReference type="EMBL" id="RDW85256.1"/>
    </source>
</evidence>
<dbReference type="EMBL" id="PDLM01000002">
    <property type="protein sequence ID" value="RDW85256.1"/>
    <property type="molecule type" value="Genomic_DNA"/>
</dbReference>
<feature type="domain" description="Rhodopsin" evidence="8">
    <location>
        <begin position="59"/>
        <end position="295"/>
    </location>
</feature>
<evidence type="ECO:0000256" key="6">
    <source>
        <dbReference type="SAM" id="MobiDB-lite"/>
    </source>
</evidence>
<dbReference type="Proteomes" id="UP000256645">
    <property type="component" value="Unassembled WGS sequence"/>
</dbReference>
<reference evidence="9 10" key="1">
    <citation type="journal article" date="2018" name="IMA Fungus">
        <title>IMA Genome-F 9: Draft genome sequence of Annulohypoxylon stygium, Aspergillus mulundensis, Berkeleyomyces basicola (syn. Thielaviopsis basicola), Ceratocystis smalleyi, two Cercospora beticola strains, Coleophoma cylindrospora, Fusarium fracticaudum, Phialophora cf. hyalina, and Morchella septimelata.</title>
        <authorList>
            <person name="Wingfield B.D."/>
            <person name="Bills G.F."/>
            <person name="Dong Y."/>
            <person name="Huang W."/>
            <person name="Nel W.J."/>
            <person name="Swalarsk-Parry B.S."/>
            <person name="Vaghefi N."/>
            <person name="Wilken P.M."/>
            <person name="An Z."/>
            <person name="de Beer Z.W."/>
            <person name="De Vos L."/>
            <person name="Chen L."/>
            <person name="Duong T.A."/>
            <person name="Gao Y."/>
            <person name="Hammerbacher A."/>
            <person name="Kikkert J.R."/>
            <person name="Li Y."/>
            <person name="Li H."/>
            <person name="Li K."/>
            <person name="Li Q."/>
            <person name="Liu X."/>
            <person name="Ma X."/>
            <person name="Naidoo K."/>
            <person name="Pethybridge S.J."/>
            <person name="Sun J."/>
            <person name="Steenkamp E.T."/>
            <person name="van der Nest M.A."/>
            <person name="van Wyk S."/>
            <person name="Wingfield M.J."/>
            <person name="Xiong C."/>
            <person name="Yue Q."/>
            <person name="Zhang X."/>
        </authorList>
    </citation>
    <scope>NUCLEOTIDE SEQUENCE [LARGE SCALE GENOMIC DNA]</scope>
    <source>
        <strain evidence="9 10">BP6252</strain>
    </source>
</reference>
<name>A0A3D8SG35_9HELO</name>
<keyword evidence="10" id="KW-1185">Reference proteome</keyword>
<feature type="transmembrane region" description="Helical" evidence="7">
    <location>
        <begin position="75"/>
        <end position="94"/>
    </location>
</feature>
<feature type="transmembrane region" description="Helical" evidence="7">
    <location>
        <begin position="194"/>
        <end position="214"/>
    </location>
</feature>
<feature type="transmembrane region" description="Helical" evidence="7">
    <location>
        <begin position="271"/>
        <end position="294"/>
    </location>
</feature>
<dbReference type="STRING" id="1849047.A0A3D8SG35"/>
<dbReference type="AlphaFoldDB" id="A0A3D8SG35"/>
<proteinExistence type="inferred from homology"/>
<evidence type="ECO:0000313" key="10">
    <source>
        <dbReference type="Proteomes" id="UP000256645"/>
    </source>
</evidence>
<feature type="transmembrane region" description="Helical" evidence="7">
    <location>
        <begin position="124"/>
        <end position="142"/>
    </location>
</feature>
<dbReference type="OrthoDB" id="5342292at2759"/>
<protein>
    <recommendedName>
        <fullName evidence="8">Rhodopsin domain-containing protein</fullName>
    </recommendedName>
</protein>
<dbReference type="Pfam" id="PF20684">
    <property type="entry name" value="Fung_rhodopsin"/>
    <property type="match status" value="1"/>
</dbReference>
<evidence type="ECO:0000256" key="1">
    <source>
        <dbReference type="ARBA" id="ARBA00004141"/>
    </source>
</evidence>
<dbReference type="PANTHER" id="PTHR33048">
    <property type="entry name" value="PTH11-LIKE INTEGRAL MEMBRANE PROTEIN (AFU_ORTHOLOGUE AFUA_5G11245)"/>
    <property type="match status" value="1"/>
</dbReference>
<evidence type="ECO:0000256" key="4">
    <source>
        <dbReference type="ARBA" id="ARBA00023136"/>
    </source>
</evidence>
<evidence type="ECO:0000256" key="5">
    <source>
        <dbReference type="ARBA" id="ARBA00038359"/>
    </source>
</evidence>
<sequence length="393" mass="43377">MLDAEQRYVQRCKCPLHGQPEVAELNNGLCTNQHIENQGAQVVWVGVGMGIATLICVALRLISRYLIAHEFWLDDWAMLGAAIIYCGIIVTDVLDYELGLGRHLWNVEIANIIPLTKVFLSSELLYLAVLVFTKISILLFYLRVFTRTWFRTSVKLMIAFVALWGVAFVLAAIFQCRPIHGAWDKTVPAECINVQSLAYSAAAIGIAQDLLILILPIPELQSLQMRLQKKIHTLGMFSIGSFACITSIVRLRFLITFGNSKDPTWDNVTPAIWSLVEINVAMICACLPAIRVIIVRWIPALGLESTASATRSNSKSNASSSNPGTRQPSQLDTVQEGHELSNTVPSKQPKLSIYRSATSISRTGSEDDLMDSTPADAIRCVDIEAVHHGSEKA</sequence>
<dbReference type="InterPro" id="IPR052337">
    <property type="entry name" value="SAT4-like"/>
</dbReference>
<organism evidence="9 10">
    <name type="scientific">Coleophoma cylindrospora</name>
    <dbReference type="NCBI Taxonomy" id="1849047"/>
    <lineage>
        <taxon>Eukaryota</taxon>
        <taxon>Fungi</taxon>
        <taxon>Dikarya</taxon>
        <taxon>Ascomycota</taxon>
        <taxon>Pezizomycotina</taxon>
        <taxon>Leotiomycetes</taxon>
        <taxon>Helotiales</taxon>
        <taxon>Dermateaceae</taxon>
        <taxon>Coleophoma</taxon>
    </lineage>
</organism>
<comment type="subcellular location">
    <subcellularLocation>
        <location evidence="1">Membrane</location>
        <topology evidence="1">Multi-pass membrane protein</topology>
    </subcellularLocation>
</comment>
<keyword evidence="3 7" id="KW-1133">Transmembrane helix</keyword>
<feature type="region of interest" description="Disordered" evidence="6">
    <location>
        <begin position="309"/>
        <end position="373"/>
    </location>
</feature>
<feature type="transmembrane region" description="Helical" evidence="7">
    <location>
        <begin position="234"/>
        <end position="251"/>
    </location>
</feature>
<dbReference type="PANTHER" id="PTHR33048:SF47">
    <property type="entry name" value="INTEGRAL MEMBRANE PROTEIN-RELATED"/>
    <property type="match status" value="1"/>
</dbReference>
<evidence type="ECO:0000259" key="8">
    <source>
        <dbReference type="Pfam" id="PF20684"/>
    </source>
</evidence>
<feature type="compositionally biased region" description="Polar residues" evidence="6">
    <location>
        <begin position="323"/>
        <end position="333"/>
    </location>
</feature>